<dbReference type="InterPro" id="IPR001870">
    <property type="entry name" value="B30.2/SPRY"/>
</dbReference>
<evidence type="ECO:0000313" key="6">
    <source>
        <dbReference type="EMBL" id="KAL2092091.1"/>
    </source>
</evidence>
<dbReference type="PANTHER" id="PTHR24099:SF7">
    <property type="entry name" value="CARDIOMYOPATHY-ASSOCIATED PROTEIN 5"/>
    <property type="match status" value="1"/>
</dbReference>
<dbReference type="SMART" id="SM00449">
    <property type="entry name" value="SPRY"/>
    <property type="match status" value="1"/>
</dbReference>
<feature type="domain" description="B30.2/SPRY" evidence="4">
    <location>
        <begin position="1879"/>
        <end position="2072"/>
    </location>
</feature>
<feature type="domain" description="Fibronectin type-III" evidence="5">
    <location>
        <begin position="1712"/>
        <end position="1804"/>
    </location>
</feature>
<gene>
    <name evidence="6" type="ORF">ACEWY4_011889</name>
</gene>
<feature type="coiled-coil region" evidence="2">
    <location>
        <begin position="1546"/>
        <end position="1598"/>
    </location>
</feature>
<feature type="compositionally biased region" description="Low complexity" evidence="3">
    <location>
        <begin position="997"/>
        <end position="1006"/>
    </location>
</feature>
<feature type="compositionally biased region" description="Polar residues" evidence="3">
    <location>
        <begin position="723"/>
        <end position="737"/>
    </location>
</feature>
<feature type="region of interest" description="Disordered" evidence="3">
    <location>
        <begin position="497"/>
        <end position="531"/>
    </location>
</feature>
<dbReference type="InterPro" id="IPR003961">
    <property type="entry name" value="FN3_dom"/>
</dbReference>
<feature type="compositionally biased region" description="Low complexity" evidence="3">
    <location>
        <begin position="91"/>
        <end position="104"/>
    </location>
</feature>
<feature type="region of interest" description="Disordered" evidence="3">
    <location>
        <begin position="83"/>
        <end position="104"/>
    </location>
</feature>
<feature type="compositionally biased region" description="Polar residues" evidence="3">
    <location>
        <begin position="510"/>
        <end position="521"/>
    </location>
</feature>
<keyword evidence="7" id="KW-1185">Reference proteome</keyword>
<dbReference type="CDD" id="cd19756">
    <property type="entry name" value="Bbox2"/>
    <property type="match status" value="1"/>
</dbReference>
<feature type="region of interest" description="Disordered" evidence="3">
    <location>
        <begin position="723"/>
        <end position="742"/>
    </location>
</feature>
<dbReference type="Pfam" id="PF00622">
    <property type="entry name" value="SPRY"/>
    <property type="match status" value="1"/>
</dbReference>
<feature type="region of interest" description="Disordered" evidence="3">
    <location>
        <begin position="1115"/>
        <end position="1135"/>
    </location>
</feature>
<dbReference type="Pfam" id="PF00041">
    <property type="entry name" value="fn3"/>
    <property type="match status" value="1"/>
</dbReference>
<keyword evidence="1 2" id="KW-0175">Coiled coil</keyword>
<dbReference type="PANTHER" id="PTHR24099">
    <property type="entry name" value="E3 UBIQUITIN-PROTEIN LIGASE TRIM36-RELATED"/>
    <property type="match status" value="1"/>
</dbReference>
<dbReference type="PROSITE" id="PS50188">
    <property type="entry name" value="B302_SPRY"/>
    <property type="match status" value="1"/>
</dbReference>
<dbReference type="InterPro" id="IPR013783">
    <property type="entry name" value="Ig-like_fold"/>
</dbReference>
<evidence type="ECO:0000313" key="7">
    <source>
        <dbReference type="Proteomes" id="UP001591681"/>
    </source>
</evidence>
<dbReference type="CDD" id="cd00063">
    <property type="entry name" value="FN3"/>
    <property type="match status" value="2"/>
</dbReference>
<feature type="region of interest" description="Disordered" evidence="3">
    <location>
        <begin position="1"/>
        <end position="23"/>
    </location>
</feature>
<name>A0ABD1JYZ2_9TELE</name>
<organism evidence="6 7">
    <name type="scientific">Coilia grayii</name>
    <name type="common">Gray's grenadier anchovy</name>
    <dbReference type="NCBI Taxonomy" id="363190"/>
    <lineage>
        <taxon>Eukaryota</taxon>
        <taxon>Metazoa</taxon>
        <taxon>Chordata</taxon>
        <taxon>Craniata</taxon>
        <taxon>Vertebrata</taxon>
        <taxon>Euteleostomi</taxon>
        <taxon>Actinopterygii</taxon>
        <taxon>Neopterygii</taxon>
        <taxon>Teleostei</taxon>
        <taxon>Clupei</taxon>
        <taxon>Clupeiformes</taxon>
        <taxon>Clupeoidei</taxon>
        <taxon>Engraulidae</taxon>
        <taxon>Coilinae</taxon>
        <taxon>Coilia</taxon>
    </lineage>
</organism>
<feature type="domain" description="Fibronectin type-III" evidence="5">
    <location>
        <begin position="1806"/>
        <end position="1897"/>
    </location>
</feature>
<dbReference type="SUPFAM" id="SSF57845">
    <property type="entry name" value="B-box zinc-binding domain"/>
    <property type="match status" value="1"/>
</dbReference>
<feature type="region of interest" description="Disordered" evidence="3">
    <location>
        <begin position="124"/>
        <end position="144"/>
    </location>
</feature>
<dbReference type="InterPro" id="IPR013320">
    <property type="entry name" value="ConA-like_dom_sf"/>
</dbReference>
<dbReference type="Gene3D" id="2.60.40.10">
    <property type="entry name" value="Immunoglobulins"/>
    <property type="match status" value="2"/>
</dbReference>
<comment type="caution">
    <text evidence="6">The sequence shown here is derived from an EMBL/GenBank/DDBJ whole genome shotgun (WGS) entry which is preliminary data.</text>
</comment>
<dbReference type="PROSITE" id="PS50853">
    <property type="entry name" value="FN3"/>
    <property type="match status" value="2"/>
</dbReference>
<feature type="region of interest" description="Disordered" evidence="3">
    <location>
        <begin position="1240"/>
        <end position="1264"/>
    </location>
</feature>
<evidence type="ECO:0000256" key="3">
    <source>
        <dbReference type="SAM" id="MobiDB-lite"/>
    </source>
</evidence>
<evidence type="ECO:0008006" key="8">
    <source>
        <dbReference type="Google" id="ProtNLM"/>
    </source>
</evidence>
<dbReference type="EMBL" id="JBHFQA010000010">
    <property type="protein sequence ID" value="KAL2092091.1"/>
    <property type="molecule type" value="Genomic_DNA"/>
</dbReference>
<dbReference type="InterPro" id="IPR003877">
    <property type="entry name" value="SPRY_dom"/>
</dbReference>
<feature type="compositionally biased region" description="Polar residues" evidence="3">
    <location>
        <begin position="679"/>
        <end position="700"/>
    </location>
</feature>
<feature type="region of interest" description="Disordered" evidence="3">
    <location>
        <begin position="282"/>
        <end position="321"/>
    </location>
</feature>
<dbReference type="Proteomes" id="UP001591681">
    <property type="component" value="Unassembled WGS sequence"/>
</dbReference>
<evidence type="ECO:0000256" key="2">
    <source>
        <dbReference type="SAM" id="Coils"/>
    </source>
</evidence>
<dbReference type="InterPro" id="IPR036116">
    <property type="entry name" value="FN3_sf"/>
</dbReference>
<protein>
    <recommendedName>
        <fullName evidence="8">Cardiomyopathy-associated protein 5</fullName>
    </recommendedName>
</protein>
<feature type="compositionally biased region" description="Basic and acidic residues" evidence="3">
    <location>
        <begin position="497"/>
        <end position="509"/>
    </location>
</feature>
<evidence type="ECO:0000259" key="4">
    <source>
        <dbReference type="PROSITE" id="PS50188"/>
    </source>
</evidence>
<feature type="compositionally biased region" description="Basic and acidic residues" evidence="3">
    <location>
        <begin position="304"/>
        <end position="314"/>
    </location>
</feature>
<dbReference type="InterPro" id="IPR043136">
    <property type="entry name" value="B30.2/SPRY_sf"/>
</dbReference>
<feature type="region of interest" description="Disordered" evidence="3">
    <location>
        <begin position="1399"/>
        <end position="1423"/>
    </location>
</feature>
<evidence type="ECO:0000259" key="5">
    <source>
        <dbReference type="PROSITE" id="PS50853"/>
    </source>
</evidence>
<feature type="region of interest" description="Disordered" evidence="3">
    <location>
        <begin position="1277"/>
        <end position="1336"/>
    </location>
</feature>
<evidence type="ECO:0000256" key="1">
    <source>
        <dbReference type="ARBA" id="ARBA00023054"/>
    </source>
</evidence>
<dbReference type="SMART" id="SM00060">
    <property type="entry name" value="FN3"/>
    <property type="match status" value="2"/>
</dbReference>
<dbReference type="SUPFAM" id="SSF49899">
    <property type="entry name" value="Concanavalin A-like lectins/glucanases"/>
    <property type="match status" value="1"/>
</dbReference>
<feature type="region of interest" description="Disordered" evidence="3">
    <location>
        <begin position="983"/>
        <end position="1006"/>
    </location>
</feature>
<feature type="region of interest" description="Disordered" evidence="3">
    <location>
        <begin position="655"/>
        <end position="700"/>
    </location>
</feature>
<dbReference type="SUPFAM" id="SSF49265">
    <property type="entry name" value="Fibronectin type III"/>
    <property type="match status" value="1"/>
</dbReference>
<dbReference type="InterPro" id="IPR050617">
    <property type="entry name" value="E3_ligase_FN3/SPRY"/>
</dbReference>
<feature type="region of interest" description="Disordered" evidence="3">
    <location>
        <begin position="345"/>
        <end position="371"/>
    </location>
</feature>
<feature type="region of interest" description="Disordered" evidence="3">
    <location>
        <begin position="836"/>
        <end position="871"/>
    </location>
</feature>
<accession>A0ABD1JYZ2</accession>
<feature type="region of interest" description="Disordered" evidence="3">
    <location>
        <begin position="1697"/>
        <end position="1719"/>
    </location>
</feature>
<dbReference type="Gene3D" id="2.60.120.920">
    <property type="match status" value="1"/>
</dbReference>
<reference evidence="6 7" key="1">
    <citation type="submission" date="2024-09" db="EMBL/GenBank/DDBJ databases">
        <title>A chromosome-level genome assembly of Gray's grenadier anchovy, Coilia grayii.</title>
        <authorList>
            <person name="Fu Z."/>
        </authorList>
    </citation>
    <scope>NUCLEOTIDE SEQUENCE [LARGE SCALE GENOMIC DNA]</scope>
    <source>
        <strain evidence="6">G4</strain>
        <tissue evidence="6">Muscle</tissue>
    </source>
</reference>
<proteinExistence type="predicted"/>
<sequence>MDTPSKEESDQIEPEIQALQDEASETIDVDDEDEIEELHNSLKEVVQDPSVKPKLQCLMVDPSFSMVTVQSEDSGIVWETTSSRCSTPWASEGSSPSESYSLESSGAQGKITVIMEEERIVRKRKKSGRSKLGERYKRPGSRTAAYGTERPAMAEVSVPNVRNENDVTAELKVDTDEEFFSLISEGYEILNIVVPSKLPTVDEEEACDLMDNLSYLQHTPKIKSKSKPPASAGENFSLIIETEIQETDEEKNQADKFEALEHAKKEGHDDDYLEKFKLVDSHAPNEQPSPAEVPEQENLGQEPEEVKPQEELKPKPSPAIEDSFVIITDDEIESEHLDEVFYANTGCMPEESKEDDDDRIKGKPRSLKESGSALFGSQETILIPIYLPEGPPKIIDQCLLEEPRAMSFLYSDLYDEVIGTRRRDDDHSDVESVVSEKSYKRRFSDDEDDEGYLEKFILKDETPAVELPPEITDDAKEGDRIIWPQNKFEMTGCLKRAKEEEDSGEKKTEVPTTKQTASQEPVTEAVDVREVEQEKGNTKVCVGGHCEPCDTRKIIPESPASVKDVRGLLLEETVETMTEIMKHEVPEKPKELADTLSEMTFKEEPVKDDIEAEKSVAVEQAELEIKSQVEARETVISKETPEVSLDKSEVIVAEPEPIKDDEEVQPASVVSAEQDKIESVSQVPEEQKTDTVPQGKTNSATVAADITKEEDTIMSLTEVQTENLKPDTAQQEVVTDTSLDEKSVSIEEPAKIDDLTSAAKDVIEATEGEMSVEPPLSGVQEQTDVIQGEVVDSVLEGEIQILKSVVEPEKIEENETFELHQRKSPELQADAEEVIKEPEHESVEEIKQATEKPTETEELVGEKTEEKIEKSETCNEKVGVSQVKTDIICDAGEPKTGKDKQSKEKGISVKVPLGKMTIDFVIQGVNREMLPGAAVEIDKHKDQKQKIKSIKEADAPIIEVVLEKVPLAQDIVTKKQLTASKPDMRPVTQEVKEGKKPVTQTPEEVTTVQNDIKQEVEVSPESVIPQTEVKIDEQLIEAVEKTVDSVSSAELEKVESEVCGLQAQTEEGSKVPTEGDSQLALTLGDTEATEALVAPDQLEAIKPDIPISTVEETVAESPSVETEGPEVMSVEDKLSEKASEDVVTEIPSVETESSKHASLEKVSDKIVVAEIPSVETTDEVLTVENNISDKTVDSFVAEALSIETLGPEVVSEEIKVENKTISDVEEISVEPPVDEIIEESKVSDETISEVAEIPTEPPGEDSILKNKVPDTVEAMAEIPPSESTGLEVEVGENKTVRTPSPPAAPAVVEAEEVTTAEVQKEPEPAESPVEELPVEAPVLEPELPVEEPVEAPVLEPELPVEEPVLEPELPVEEPVLEPELPVEEPVEAPVLEPELPVEKPVEEPEAPVFSPLQSFSPQDDLSVVSKPERLKGLEYLDKTAEELDYEMVTQQEAQEDAGAEVEVIPEKEEDEGLLEEDTSKALEDKAAEEVLEADYEIVEASESNQLSEEDQAKMQAVDAFCLVCQCPVLVTEEHQNHEVCSLDKAYEELKDKLSNWISTLQERTENIEDMVSEIEMAYNTVEENCKTGEQAMDEQNEEMLKLVMDQYNEMSHTMEEEKKAKLEKLYDQIVSFQESIDTAKDALIMDTKEEDETDPLTFVSISKDINLSLGKALESTMSLELGARGLSVFDDYAKGSGNGQKHRKGIPVPQKPLVQPQEANSATGTSVTVYWTVNEEDIIDCFQVYCMEDPQGAISEEYRVTVKESYCTLEELDPDKCYKVWVMAVNYTGCSLPSERLSFKTAPSVPVIQPEQCSMLWDSATLRWTCEQPSAAESFTLEYCRQYACEGEGLRSISGIKGFEQSVLLQPNENYLFYIKAVNSAGASEQSEAALISTRGTRFHMLKETASPALRLSEDKTTVLYSQDSFSEMASVNECPTILGELLPVKGYYYWETVVSGCPSYRLGVAYNSSSGDSLLGENSTSWCLHCVPAASSCRFELLHNSVQTDIFVVDVPARIGTLLDFTQGRLVFFNAQDGHLLASTQQRFTEACRAAFGLESPGSLTLPLLLEVPEFARHC</sequence>